<dbReference type="Gene3D" id="3.60.21.60">
    <property type="match status" value="1"/>
</dbReference>
<evidence type="ECO:0000256" key="1">
    <source>
        <dbReference type="ARBA" id="ARBA00004123"/>
    </source>
</evidence>
<evidence type="ECO:0000313" key="9">
    <source>
        <dbReference type="Proteomes" id="UP000232875"/>
    </source>
</evidence>
<dbReference type="GO" id="GO:0006261">
    <property type="term" value="P:DNA-templated DNA replication"/>
    <property type="evidence" value="ECO:0007669"/>
    <property type="project" value="InterPro"/>
</dbReference>
<evidence type="ECO:0000259" key="7">
    <source>
        <dbReference type="Pfam" id="PF04042"/>
    </source>
</evidence>
<dbReference type="AlphaFoldDB" id="A0A2N1J6U2"/>
<dbReference type="EMBL" id="KZ454998">
    <property type="protein sequence ID" value="PKI82271.1"/>
    <property type="molecule type" value="Genomic_DNA"/>
</dbReference>
<reference evidence="8 9" key="1">
    <citation type="submission" date="2017-10" db="EMBL/GenBank/DDBJ databases">
        <title>A novel species of cold-tolerant Malassezia isolated from bats.</title>
        <authorList>
            <person name="Lorch J.M."/>
            <person name="Palmer J.M."/>
            <person name="Vanderwolf K.J."/>
            <person name="Schmidt K.Z."/>
            <person name="Verant M.L."/>
            <person name="Weller T.J."/>
            <person name="Blehert D.S."/>
        </authorList>
    </citation>
    <scope>NUCLEOTIDE SEQUENCE [LARGE SCALE GENOMIC DNA]</scope>
    <source>
        <strain evidence="8 9">NWHC:44797-103</strain>
    </source>
</reference>
<dbReference type="GO" id="GO:0008622">
    <property type="term" value="C:epsilon DNA polymerase complex"/>
    <property type="evidence" value="ECO:0007669"/>
    <property type="project" value="UniProtKB-UniRule"/>
</dbReference>
<organism evidence="8 9">
    <name type="scientific">Malassezia vespertilionis</name>
    <dbReference type="NCBI Taxonomy" id="2020962"/>
    <lineage>
        <taxon>Eukaryota</taxon>
        <taxon>Fungi</taxon>
        <taxon>Dikarya</taxon>
        <taxon>Basidiomycota</taxon>
        <taxon>Ustilaginomycotina</taxon>
        <taxon>Malasseziomycetes</taxon>
        <taxon>Malasseziales</taxon>
        <taxon>Malasseziaceae</taxon>
        <taxon>Malassezia</taxon>
    </lineage>
</organism>
<sequence length="554" mass="61574">MADVHVPPDVRREILRAFTRKYHLQLRSDAVQFVCATLQAHGLLDEPVARAEAVEALANALVEQHFSGASSAGFDGLVVTSDVLCKVYDQLVVEGAEEPGAASAVTMGDTPNLERYFHVCDAFKLPRIRFNGSRKIFEPIEKPASLLSSPASVTEHLAERYELLRSVVLRNEHFLPPLAAGARESHMKLTTTKNLLGRQGQNCLLFGRLSTTPDGQYVLEDTEGSVHLDLDAAIAGEGIFTEGSFVLVEGEYTMQERLHAFAIGHPPSESRDEARSLFGHVDFTGTGAVPQKHVAAMQSQEMQHPDLSFAVFSDVHLDHENSLSNLRAILQGYGDADFIPFCLVLCGNFTSVSMEADEGNRDRFEQGFLRLAELLQRFPHILEQTHLVLIPGPADPVSTPLLPRARIPAPLVASFEQSLPSAFVAQRLHWASNPCKLVYFSQEMVIFRDDIMSKMLRSAVRLKDELRDGDLQKFLVSTLLDQAHLCPLPQQVRPVLWEHANAMRLYPMPSALVLADRYERFELTYEGCHVFNPGSFRDGAEVRALLVNTSELQE</sequence>
<keyword evidence="5 6" id="KW-0539">Nucleus</keyword>
<evidence type="ECO:0000256" key="2">
    <source>
        <dbReference type="ARBA" id="ARBA00009560"/>
    </source>
</evidence>
<dbReference type="Pfam" id="PF04042">
    <property type="entry name" value="DNA_pol_E_B"/>
    <property type="match status" value="1"/>
</dbReference>
<comment type="subcellular location">
    <subcellularLocation>
        <location evidence="1 6">Nucleus</location>
    </subcellularLocation>
</comment>
<evidence type="ECO:0000256" key="3">
    <source>
        <dbReference type="ARBA" id="ARBA00022705"/>
    </source>
</evidence>
<protein>
    <recommendedName>
        <fullName evidence="6">DNA polymerase epsilon subunit</fullName>
    </recommendedName>
    <alternativeName>
        <fullName evidence="6">DNA polymerase II subunit 2</fullName>
    </alternativeName>
</protein>
<proteinExistence type="inferred from homology"/>
<comment type="similarity">
    <text evidence="2 6">Belongs to the DNA polymerase epsilon subunit B family.</text>
</comment>
<name>A0A2N1J6U2_9BASI</name>
<accession>A0A2N1J6U2</accession>
<dbReference type="STRING" id="2020962.A0A2N1J6U2"/>
<dbReference type="PANTHER" id="PTHR12708">
    <property type="entry name" value="DNA POLYMERASE EPSILON SUBUNIT B"/>
    <property type="match status" value="1"/>
</dbReference>
<evidence type="ECO:0000256" key="6">
    <source>
        <dbReference type="PIRNR" id="PIRNR000799"/>
    </source>
</evidence>
<dbReference type="OrthoDB" id="10254730at2759"/>
<keyword evidence="3 6" id="KW-0235">DNA replication</keyword>
<dbReference type="GO" id="GO:0003677">
    <property type="term" value="F:DNA binding"/>
    <property type="evidence" value="ECO:0007669"/>
    <property type="project" value="UniProtKB-UniRule"/>
</dbReference>
<dbReference type="InterPro" id="IPR007185">
    <property type="entry name" value="DNA_pol_a/d/e_bsu"/>
</dbReference>
<evidence type="ECO:0000313" key="8">
    <source>
        <dbReference type="EMBL" id="PKI82271.1"/>
    </source>
</evidence>
<dbReference type="GO" id="GO:0042276">
    <property type="term" value="P:error-prone translesion synthesis"/>
    <property type="evidence" value="ECO:0007669"/>
    <property type="project" value="TreeGrafter"/>
</dbReference>
<gene>
    <name evidence="8" type="primary">DPB2</name>
    <name evidence="8" type="ORF">MVES_003813</name>
</gene>
<comment type="function">
    <text evidence="6">Participates in DNA repair and in chromosomal DNA replication.</text>
</comment>
<keyword evidence="9" id="KW-1185">Reference proteome</keyword>
<dbReference type="Proteomes" id="UP000232875">
    <property type="component" value="Unassembled WGS sequence"/>
</dbReference>
<dbReference type="InterPro" id="IPR016266">
    <property type="entry name" value="POLE2"/>
</dbReference>
<evidence type="ECO:0000256" key="5">
    <source>
        <dbReference type="ARBA" id="ARBA00023242"/>
    </source>
</evidence>
<keyword evidence="4 6" id="KW-0238">DNA-binding</keyword>
<evidence type="ECO:0000256" key="4">
    <source>
        <dbReference type="ARBA" id="ARBA00023125"/>
    </source>
</evidence>
<feature type="domain" description="DNA polymerase alpha/delta/epsilon subunit B" evidence="7">
    <location>
        <begin position="309"/>
        <end position="521"/>
    </location>
</feature>
<dbReference type="PANTHER" id="PTHR12708:SF0">
    <property type="entry name" value="DNA POLYMERASE EPSILON SUBUNIT 2"/>
    <property type="match status" value="1"/>
</dbReference>
<dbReference type="PIRSF" id="PIRSF000799">
    <property type="entry name" value="DNA_pol_eps_2"/>
    <property type="match status" value="1"/>
</dbReference>